<keyword evidence="4" id="KW-0472">Membrane</keyword>
<dbReference type="GeneTree" id="ENSGT00950000183155"/>
<protein>
    <recommendedName>
        <fullName evidence="5">VWFD domain-containing protein</fullName>
    </recommendedName>
</protein>
<dbReference type="InterPro" id="IPR025615">
    <property type="entry name" value="TILa_dom"/>
</dbReference>
<keyword evidence="4" id="KW-1133">Transmembrane helix</keyword>
<feature type="domain" description="VWFD" evidence="5">
    <location>
        <begin position="1"/>
        <end position="79"/>
    </location>
</feature>
<keyword evidence="3" id="KW-0325">Glycoprotein</keyword>
<evidence type="ECO:0000313" key="7">
    <source>
        <dbReference type="Proteomes" id="UP000314983"/>
    </source>
</evidence>
<feature type="domain" description="VWFD" evidence="5">
    <location>
        <begin position="292"/>
        <end position="475"/>
    </location>
</feature>
<dbReference type="SMART" id="SM00216">
    <property type="entry name" value="VWD"/>
    <property type="match status" value="3"/>
</dbReference>
<dbReference type="PANTHER" id="PTHR11339">
    <property type="entry name" value="EXTRACELLULAR MATRIX GLYCOPROTEIN RELATED"/>
    <property type="match status" value="1"/>
</dbReference>
<dbReference type="Gene3D" id="2.10.25.10">
    <property type="entry name" value="Laminin"/>
    <property type="match status" value="4"/>
</dbReference>
<dbReference type="Pfam" id="PF01826">
    <property type="entry name" value="TIL"/>
    <property type="match status" value="4"/>
</dbReference>
<reference evidence="6" key="3">
    <citation type="submission" date="2025-09" db="UniProtKB">
        <authorList>
            <consortium name="Ensembl"/>
        </authorList>
    </citation>
    <scope>IDENTIFICATION</scope>
</reference>
<keyword evidence="2" id="KW-1015">Disulfide bond</keyword>
<evidence type="ECO:0000256" key="2">
    <source>
        <dbReference type="ARBA" id="ARBA00023157"/>
    </source>
</evidence>
<dbReference type="FunFam" id="2.10.25.10:FF:000055">
    <property type="entry name" value="alpha-tectorin isoform X1"/>
    <property type="match status" value="2"/>
</dbReference>
<keyword evidence="1" id="KW-0677">Repeat</keyword>
<dbReference type="SUPFAM" id="SSF57567">
    <property type="entry name" value="Serine protease inhibitors"/>
    <property type="match status" value="4"/>
</dbReference>
<dbReference type="Pfam" id="PF00094">
    <property type="entry name" value="VWD"/>
    <property type="match status" value="4"/>
</dbReference>
<evidence type="ECO:0000313" key="6">
    <source>
        <dbReference type="Ensembl" id="ENSEEEP00000063828.1"/>
    </source>
</evidence>
<dbReference type="InterPro" id="IPR050780">
    <property type="entry name" value="Mucin_vWF_Thrombospondin_sf"/>
</dbReference>
<dbReference type="SMART" id="SM00832">
    <property type="entry name" value="C8"/>
    <property type="match status" value="4"/>
</dbReference>
<dbReference type="InterPro" id="IPR036084">
    <property type="entry name" value="Ser_inhib-like_sf"/>
</dbReference>
<keyword evidence="4" id="KW-0812">Transmembrane</keyword>
<dbReference type="Pfam" id="PF12714">
    <property type="entry name" value="TILa"/>
    <property type="match status" value="2"/>
</dbReference>
<evidence type="ECO:0000256" key="4">
    <source>
        <dbReference type="SAM" id="Phobius"/>
    </source>
</evidence>
<dbReference type="PROSITE" id="PS51233">
    <property type="entry name" value="VWFD"/>
    <property type="match status" value="4"/>
</dbReference>
<reference evidence="6 7" key="1">
    <citation type="submission" date="2020-05" db="EMBL/GenBank/DDBJ databases">
        <title>Electrophorus electricus (electric eel) genome, fEleEle1, primary haplotype.</title>
        <authorList>
            <person name="Myers G."/>
            <person name="Meyer A."/>
            <person name="Fedrigo O."/>
            <person name="Formenti G."/>
            <person name="Rhie A."/>
            <person name="Tracey A."/>
            <person name="Sims Y."/>
            <person name="Jarvis E.D."/>
        </authorList>
    </citation>
    <scope>NUCLEOTIDE SEQUENCE [LARGE SCALE GENOMIC DNA]</scope>
</reference>
<dbReference type="Pfam" id="PF08742">
    <property type="entry name" value="C8"/>
    <property type="match status" value="4"/>
</dbReference>
<dbReference type="InterPro" id="IPR014853">
    <property type="entry name" value="VWF/SSPO/ZAN-like_Cys-rich_dom"/>
</dbReference>
<name>A0AAY5F444_ELEEL</name>
<evidence type="ECO:0000256" key="3">
    <source>
        <dbReference type="ARBA" id="ARBA00023180"/>
    </source>
</evidence>
<dbReference type="InterPro" id="IPR001846">
    <property type="entry name" value="VWF_type-D"/>
</dbReference>
<evidence type="ECO:0000259" key="5">
    <source>
        <dbReference type="PROSITE" id="PS51233"/>
    </source>
</evidence>
<evidence type="ECO:0000256" key="1">
    <source>
        <dbReference type="ARBA" id="ARBA00022737"/>
    </source>
</evidence>
<feature type="transmembrane region" description="Helical" evidence="4">
    <location>
        <begin position="1558"/>
        <end position="1576"/>
    </location>
</feature>
<proteinExistence type="predicted"/>
<keyword evidence="7" id="KW-1185">Reference proteome</keyword>
<dbReference type="SMART" id="SM00215">
    <property type="entry name" value="VWC_out"/>
    <property type="match status" value="2"/>
</dbReference>
<dbReference type="Ensembl" id="ENSEEET00000055507.1">
    <property type="protein sequence ID" value="ENSEEEP00000063828.1"/>
    <property type="gene ID" value="ENSEEEG00000028052.1"/>
</dbReference>
<dbReference type="GO" id="GO:0031012">
    <property type="term" value="C:extracellular matrix"/>
    <property type="evidence" value="ECO:0007669"/>
    <property type="project" value="TreeGrafter"/>
</dbReference>
<reference evidence="6" key="2">
    <citation type="submission" date="2025-08" db="UniProtKB">
        <authorList>
            <consortium name="Ensembl"/>
        </authorList>
    </citation>
    <scope>IDENTIFICATION</scope>
</reference>
<dbReference type="InterPro" id="IPR001007">
    <property type="entry name" value="VWF_dom"/>
</dbReference>
<dbReference type="GO" id="GO:0005615">
    <property type="term" value="C:extracellular space"/>
    <property type="evidence" value="ECO:0007669"/>
    <property type="project" value="TreeGrafter"/>
</dbReference>
<feature type="domain" description="VWFD" evidence="5">
    <location>
        <begin position="717"/>
        <end position="899"/>
    </location>
</feature>
<feature type="domain" description="VWFD" evidence="5">
    <location>
        <begin position="1114"/>
        <end position="1299"/>
    </location>
</feature>
<dbReference type="Proteomes" id="UP000314983">
    <property type="component" value="Chromosome 8"/>
</dbReference>
<dbReference type="CDD" id="cd19941">
    <property type="entry name" value="TIL"/>
    <property type="match status" value="4"/>
</dbReference>
<accession>A0AAY5F444</accession>
<dbReference type="InterPro" id="IPR002919">
    <property type="entry name" value="TIL_dom"/>
</dbReference>
<sequence length="1669" mass="183574">FRSHWPMTDFGLLVQYDWEQYLLVKVPASFMGKMCGMCGNFNGKKDDDLTTPSGSLATSIPALGKSWRVPGLPGEAYCTDDCTGQCNVCNGESWIERLEAESFCQLVTLLTDGPLRDCKSLIDPKVFYENCLFDYCMGKGYKKFLCKTAQIYTDACQRAGIHVHDWRNLIGCPEPKCPANSHFDSCACPATCENPSPPADCKTKCVASCTCNDGFLWSGNTCVPKNQCGCIYSNGGQKRYLRAGESIWADTTCSTKCTCNSGQVVCEKASCPDGSECSIVEGIRGCHPVSHAICNIYGDPHYNTFDNSTYNFQGTCTYTVAQGCHLEGTHLTPFAVIVENEKWTEIHVNPSVSAAKVVVVEVYGMILVLRRNQLHQVNGILANIPVSLDDGKVKVQQEGVENVILTDFGLIVTYDMVYHVTITVPSSYHGKTCGLCGNFNGNKNDDFLLPDGKETKDVKTFGAAWKVPVPGVVCDDGCSGDVCPKCPENKKLVFEKDCSTIINPLGPFAACHNVINPESYFRDCVYDICMSDGDNNTICNSIAAYMTDCQNFGVTVKHWRTPTFCPLKCPANSHYEICAGSCDTPCPGLTEIIKCNIQTCFEGCMCDSGFFNNGTGCVKADQCSCYENGHTYKIGESVITKDCQEHLTCLASGVIKHDTMTCGNNEDCVNKNGVLGCYPKPNDKKMGPKMNPCSTPQLRAIVEDIKSITILLLASPGTCWVMGDPHYRTFDGDYYNFMGNCTYIVAKNCHPDKEHPEFEVQAMNERFGSTKGTYVSEVIIKVYGQTITIVQHETGLVRISNSLWYLPISLANGRATLWQSGLSLVMETDFGLLVQYDWEQYLLVKVPASFMGKMCGMCGNFNGKKDDDLTTPSGSLATSIPALGKSWRVPGLPGEAYCTDDCTGQCNVCNGESWIERLEAESFCQLVTLLTDGPLRDCKSLIDPKVFYENCLFDYCMGKGYKKFLCKTAQIYTDACQQAGIHVHDWRNIIGCPAPKCPANSHFDSCACPATCESPNAPADCKTNCVEACTCNDGFLWSGNKCVPKNQCGCIYSNGGQKRYLQAGESIWDGDNCSKKCTCNPTNGHVICNSVSCPSGTTCMVANGIRECHAVSQATCTIYGDPHYITFDNSTYDFQGTCTYTVAQGCHLEGTHLTPFAVIVENEKWTEIKENPNVSAAKVVVVEVYGMILVLRRNQLHQITVNGVIVNIPISLDDGKITVQQVGFQNVITTDFGLIISYDMIYHVTITVPSSYLGKTCGMCGYYNGNKNDEFLLPDGKETKDVKTFGAAWKVPVPGVVCDDGCSGDVCPKCPENKKLVFEKDCSTIINPLGPFAACHNVINPESYFRDCVFDVCMGDRDHDMLCHIITTYMTNCQNLGVTVENWRTPTFCPLKCPANSHYEICAGSCDTPCPGLREIVSCNIQTCFEGCMCNAGFFTNGSGCVKADQCSCYENGLTYKVSYICVFIVLFKKDCQVRLTCLSSGIVKHESMRCNSDEICQVKNGVHGCYPRQCQLDTGGSFTLFNGTTWTIASLGAFDFVQVSMAVYVFFEDGLVTVNNFIKMCFLNNADILFFFYIYMQLNGRKMSMATLGTNQKFIKIIDHAVVVEMSAFSLIYSQSQEITITVSEEMVDKVCGACGKLHGPPNAMRINETNFALPEYFSRNICNLYNL</sequence>
<dbReference type="PANTHER" id="PTHR11339:SF374">
    <property type="entry name" value="ZONADHESIN"/>
    <property type="match status" value="1"/>
</dbReference>
<organism evidence="6 7">
    <name type="scientific">Electrophorus electricus</name>
    <name type="common">Electric eel</name>
    <name type="synonym">Gymnotus electricus</name>
    <dbReference type="NCBI Taxonomy" id="8005"/>
    <lineage>
        <taxon>Eukaryota</taxon>
        <taxon>Metazoa</taxon>
        <taxon>Chordata</taxon>
        <taxon>Craniata</taxon>
        <taxon>Vertebrata</taxon>
        <taxon>Euteleostomi</taxon>
        <taxon>Actinopterygii</taxon>
        <taxon>Neopterygii</taxon>
        <taxon>Teleostei</taxon>
        <taxon>Ostariophysi</taxon>
        <taxon>Gymnotiformes</taxon>
        <taxon>Gymnotoidei</taxon>
        <taxon>Gymnotidae</taxon>
        <taxon>Electrophorus</taxon>
    </lineage>
</organism>